<dbReference type="InterPro" id="IPR039425">
    <property type="entry name" value="RNA_pol_sigma-70-like"/>
</dbReference>
<keyword evidence="3" id="KW-0731">Sigma factor</keyword>
<evidence type="ECO:0000256" key="2">
    <source>
        <dbReference type="ARBA" id="ARBA00023015"/>
    </source>
</evidence>
<accession>A0ABT9BK17</accession>
<dbReference type="CDD" id="cd06171">
    <property type="entry name" value="Sigma70_r4"/>
    <property type="match status" value="1"/>
</dbReference>
<dbReference type="RefSeq" id="WP_305008775.1">
    <property type="nucleotide sequence ID" value="NZ_JAUQSY010000019.1"/>
</dbReference>
<name>A0ABT9BK17_9BACT</name>
<keyword evidence="8" id="KW-1185">Reference proteome</keyword>
<gene>
    <name evidence="7" type="ORF">Q5H93_21560</name>
</gene>
<reference evidence="7" key="1">
    <citation type="submission" date="2023-07" db="EMBL/GenBank/DDBJ databases">
        <authorList>
            <person name="Kim M.K."/>
        </authorList>
    </citation>
    <scope>NUCLEOTIDE SEQUENCE</scope>
    <source>
        <strain evidence="7">ASUV-10-1</strain>
    </source>
</reference>
<comment type="caution">
    <text evidence="7">The sequence shown here is derived from an EMBL/GenBank/DDBJ whole genome shotgun (WGS) entry which is preliminary data.</text>
</comment>
<evidence type="ECO:0000313" key="7">
    <source>
        <dbReference type="EMBL" id="MDO7877347.1"/>
    </source>
</evidence>
<dbReference type="InterPro" id="IPR014284">
    <property type="entry name" value="RNA_pol_sigma-70_dom"/>
</dbReference>
<sequence>MKTRREQDARHREVVRAYYETGNEALLNPMLAELRPRLVDFFKVKGPRDAELIADLTQDALAQALKSLHRKLYTGTGSMASWLNEIGWRCYIAHLKRKTNLITRPGMNEDPFLLLALTNEEGATVEPAEAARAGALVMGATDAVLDLDADARAAVALHYYQGLPVAEAAQQLGISANMVRVRLRRGLAQLQSWANTQPRPTADTYAAVRHLDTGPLFQEPALRLAS</sequence>
<organism evidence="7 8">
    <name type="scientific">Hymenobacter aranciens</name>
    <dbReference type="NCBI Taxonomy" id="3063996"/>
    <lineage>
        <taxon>Bacteria</taxon>
        <taxon>Pseudomonadati</taxon>
        <taxon>Bacteroidota</taxon>
        <taxon>Cytophagia</taxon>
        <taxon>Cytophagales</taxon>
        <taxon>Hymenobacteraceae</taxon>
        <taxon>Hymenobacter</taxon>
    </lineage>
</organism>
<feature type="domain" description="RNA polymerase sigma factor 70 region 4 type 2" evidence="6">
    <location>
        <begin position="143"/>
        <end position="190"/>
    </location>
</feature>
<dbReference type="Gene3D" id="1.10.1740.10">
    <property type="match status" value="1"/>
</dbReference>
<evidence type="ECO:0000259" key="6">
    <source>
        <dbReference type="Pfam" id="PF08281"/>
    </source>
</evidence>
<dbReference type="Proteomes" id="UP001176429">
    <property type="component" value="Unassembled WGS sequence"/>
</dbReference>
<dbReference type="Pfam" id="PF08281">
    <property type="entry name" value="Sigma70_r4_2"/>
    <property type="match status" value="1"/>
</dbReference>
<dbReference type="InterPro" id="IPR036388">
    <property type="entry name" value="WH-like_DNA-bd_sf"/>
</dbReference>
<proteinExistence type="inferred from homology"/>
<dbReference type="Gene3D" id="1.10.10.10">
    <property type="entry name" value="Winged helix-like DNA-binding domain superfamily/Winged helix DNA-binding domain"/>
    <property type="match status" value="1"/>
</dbReference>
<evidence type="ECO:0000256" key="1">
    <source>
        <dbReference type="ARBA" id="ARBA00010641"/>
    </source>
</evidence>
<evidence type="ECO:0000256" key="3">
    <source>
        <dbReference type="ARBA" id="ARBA00023082"/>
    </source>
</evidence>
<evidence type="ECO:0000256" key="4">
    <source>
        <dbReference type="ARBA" id="ARBA00023125"/>
    </source>
</evidence>
<dbReference type="PANTHER" id="PTHR43133:SF8">
    <property type="entry name" value="RNA POLYMERASE SIGMA FACTOR HI_1459-RELATED"/>
    <property type="match status" value="1"/>
</dbReference>
<dbReference type="NCBIfam" id="TIGR02937">
    <property type="entry name" value="sigma70-ECF"/>
    <property type="match status" value="1"/>
</dbReference>
<evidence type="ECO:0000313" key="8">
    <source>
        <dbReference type="Proteomes" id="UP001176429"/>
    </source>
</evidence>
<dbReference type="SUPFAM" id="SSF88659">
    <property type="entry name" value="Sigma3 and sigma4 domains of RNA polymerase sigma factors"/>
    <property type="match status" value="1"/>
</dbReference>
<protein>
    <submittedName>
        <fullName evidence="7">RNA polymerase sigma factor</fullName>
    </submittedName>
</protein>
<keyword evidence="5" id="KW-0804">Transcription</keyword>
<dbReference type="InterPro" id="IPR013324">
    <property type="entry name" value="RNA_pol_sigma_r3/r4-like"/>
</dbReference>
<dbReference type="EMBL" id="JAUQSY010000019">
    <property type="protein sequence ID" value="MDO7877347.1"/>
    <property type="molecule type" value="Genomic_DNA"/>
</dbReference>
<keyword evidence="2" id="KW-0805">Transcription regulation</keyword>
<keyword evidence="4" id="KW-0238">DNA-binding</keyword>
<comment type="similarity">
    <text evidence="1">Belongs to the sigma-70 factor family. ECF subfamily.</text>
</comment>
<dbReference type="InterPro" id="IPR013325">
    <property type="entry name" value="RNA_pol_sigma_r2"/>
</dbReference>
<dbReference type="PANTHER" id="PTHR43133">
    <property type="entry name" value="RNA POLYMERASE ECF-TYPE SIGMA FACTO"/>
    <property type="match status" value="1"/>
</dbReference>
<dbReference type="InterPro" id="IPR013249">
    <property type="entry name" value="RNA_pol_sigma70_r4_t2"/>
</dbReference>
<dbReference type="SUPFAM" id="SSF88946">
    <property type="entry name" value="Sigma2 domain of RNA polymerase sigma factors"/>
    <property type="match status" value="1"/>
</dbReference>
<evidence type="ECO:0000256" key="5">
    <source>
        <dbReference type="ARBA" id="ARBA00023163"/>
    </source>
</evidence>